<organism evidence="10 11">
    <name type="scientific">Photinus pyralis</name>
    <name type="common">Common eastern firefly</name>
    <name type="synonym">Lampyris pyralis</name>
    <dbReference type="NCBI Taxonomy" id="7054"/>
    <lineage>
        <taxon>Eukaryota</taxon>
        <taxon>Metazoa</taxon>
        <taxon>Ecdysozoa</taxon>
        <taxon>Arthropoda</taxon>
        <taxon>Hexapoda</taxon>
        <taxon>Insecta</taxon>
        <taxon>Pterygota</taxon>
        <taxon>Neoptera</taxon>
        <taxon>Endopterygota</taxon>
        <taxon>Coleoptera</taxon>
        <taxon>Polyphaga</taxon>
        <taxon>Elateriformia</taxon>
        <taxon>Elateroidea</taxon>
        <taxon>Lampyridae</taxon>
        <taxon>Lampyrinae</taxon>
        <taxon>Photinus</taxon>
    </lineage>
</organism>
<evidence type="ECO:0000256" key="2">
    <source>
        <dbReference type="ARBA" id="ARBA00022448"/>
    </source>
</evidence>
<evidence type="ECO:0000256" key="4">
    <source>
        <dbReference type="ARBA" id="ARBA00022927"/>
    </source>
</evidence>
<dbReference type="Proteomes" id="UP000327044">
    <property type="component" value="Unassembled WGS sequence"/>
</dbReference>
<keyword evidence="8" id="KW-0175">Coiled coil</keyword>
<dbReference type="PANTHER" id="PTHR13257">
    <property type="entry name" value="NUCLEOPORIN NUP84-RELATED"/>
    <property type="match status" value="1"/>
</dbReference>
<dbReference type="SUPFAM" id="SSF50978">
    <property type="entry name" value="WD40 repeat-like"/>
    <property type="match status" value="1"/>
</dbReference>
<feature type="coiled-coil region" evidence="8">
    <location>
        <begin position="592"/>
        <end position="633"/>
    </location>
</feature>
<feature type="region of interest" description="Disordered" evidence="9">
    <location>
        <begin position="216"/>
        <end position="238"/>
    </location>
</feature>
<dbReference type="InterPro" id="IPR036322">
    <property type="entry name" value="WD40_repeat_dom_sf"/>
</dbReference>
<evidence type="ECO:0000256" key="9">
    <source>
        <dbReference type="SAM" id="MobiDB-lite"/>
    </source>
</evidence>
<feature type="coiled-coil region" evidence="8">
    <location>
        <begin position="659"/>
        <end position="733"/>
    </location>
</feature>
<protein>
    <recommendedName>
        <fullName evidence="12">Nucleoporin Nup88</fullName>
    </recommendedName>
</protein>
<evidence type="ECO:0000256" key="1">
    <source>
        <dbReference type="ARBA" id="ARBA00004567"/>
    </source>
</evidence>
<dbReference type="InParanoid" id="A0A5N4A0R1"/>
<dbReference type="GO" id="GO:0006406">
    <property type="term" value="P:mRNA export from nucleus"/>
    <property type="evidence" value="ECO:0007669"/>
    <property type="project" value="TreeGrafter"/>
</dbReference>
<proteinExistence type="predicted"/>
<keyword evidence="3" id="KW-0509">mRNA transport</keyword>
<feature type="compositionally biased region" description="Acidic residues" evidence="9">
    <location>
        <begin position="217"/>
        <end position="229"/>
    </location>
</feature>
<name>A0A5N4A0R1_PHOPY</name>
<dbReference type="FunCoup" id="A0A5N4A0R1">
    <property type="interactions" value="1753"/>
</dbReference>
<dbReference type="GO" id="GO:0006606">
    <property type="term" value="P:protein import into nucleus"/>
    <property type="evidence" value="ECO:0007669"/>
    <property type="project" value="TreeGrafter"/>
</dbReference>
<keyword evidence="6" id="KW-0906">Nuclear pore complex</keyword>
<evidence type="ECO:0000313" key="10">
    <source>
        <dbReference type="EMBL" id="KAB0790903.1"/>
    </source>
</evidence>
<dbReference type="GO" id="GO:0000055">
    <property type="term" value="P:ribosomal large subunit export from nucleus"/>
    <property type="evidence" value="ECO:0007669"/>
    <property type="project" value="InterPro"/>
</dbReference>
<evidence type="ECO:0000256" key="7">
    <source>
        <dbReference type="ARBA" id="ARBA00023242"/>
    </source>
</evidence>
<sequence length="737" mass="82929">MSLTDYLKLNKHKLFENLRKSLPASIIKTQNVLTINDGVLFVWDFQDNCVLTLNVKAVHSRNDETVPHQILLPTVSSRFAVELLRANSSNTLLVVAGGSGVLVLELPERCPPHGNFSNNKEIVYCRSHSLDEHLLLSNPSIEVRQVRFHPASPNQTHIMVLTSDNALRLYNIENSSAVALGVYAVGKRPKGVMPGSKAFFLGLFGETAVDFDFGPPEVDDPSSDGVEEESLGKSALDIANEDDGDEESAILRKFKDMKLRGTIIKNTARSLKWPIFLLDGLGSVFVLIISLNDGDTPKVKGPLPTWPSYDQSYTNDACAILCHPSTPPILSIATINGNISHSIVLPFDEKSDQLRRCKSLTSSLDVPDRAIYTFETLELELGLATTDALSDYCCPVFLHMDESRSGHYFATHEAGVHAISIPVVENITQILNGPDDENFMEQLVNEASTVEYVVCTKTATSNKINPVIGFSIYYNPPSMVALLGNGQLISMLLLSFTSLPCTYDFLPEDIENFKSPLKKMLSEPFDVQIYKILKQAASQPILKLNNSENHSQQECYELLQRAAQVFREEHFKYYEKAREEIEKRIKVLQMLKNFQTTEIQKLIKEKQNLQTKAESLAEKYEDIKDKQELLKNRCEKLLIMALQTKSEPSEAEQRFVKELKNAQKKVEMFTTSINKLKNQSKYQEVQMANWQREQSKRESGLASIQSQTIKTNLQDMTDQISAMMSEITEYKKKLGLN</sequence>
<dbReference type="InterPro" id="IPR019321">
    <property type="entry name" value="Nucleoporin_Nup88"/>
</dbReference>
<keyword evidence="7" id="KW-0539">Nucleus</keyword>
<accession>A0A5N4A0R1</accession>
<dbReference type="OrthoDB" id="341482at2759"/>
<evidence type="ECO:0008006" key="12">
    <source>
        <dbReference type="Google" id="ProtNLM"/>
    </source>
</evidence>
<dbReference type="EMBL" id="VVIM01000011">
    <property type="protein sequence ID" value="KAB0790903.1"/>
    <property type="molecule type" value="Genomic_DNA"/>
</dbReference>
<dbReference type="GO" id="GO:0000056">
    <property type="term" value="P:ribosomal small subunit export from nucleus"/>
    <property type="evidence" value="ECO:0007669"/>
    <property type="project" value="InterPro"/>
</dbReference>
<evidence type="ECO:0000256" key="5">
    <source>
        <dbReference type="ARBA" id="ARBA00023010"/>
    </source>
</evidence>
<dbReference type="AlphaFoldDB" id="A0A5N4A0R1"/>
<comment type="caution">
    <text evidence="10">The sequence shown here is derived from an EMBL/GenBank/DDBJ whole genome shotgun (WGS) entry which is preliminary data.</text>
</comment>
<evidence type="ECO:0000256" key="8">
    <source>
        <dbReference type="SAM" id="Coils"/>
    </source>
</evidence>
<evidence type="ECO:0000256" key="3">
    <source>
        <dbReference type="ARBA" id="ARBA00022816"/>
    </source>
</evidence>
<keyword evidence="4" id="KW-0653">Protein transport</keyword>
<dbReference type="GO" id="GO:0017056">
    <property type="term" value="F:structural constituent of nuclear pore"/>
    <property type="evidence" value="ECO:0007669"/>
    <property type="project" value="InterPro"/>
</dbReference>
<comment type="subcellular location">
    <subcellularLocation>
        <location evidence="1">Nucleus</location>
        <location evidence="1">Nuclear pore complex</location>
    </subcellularLocation>
</comment>
<keyword evidence="5" id="KW-0811">Translocation</keyword>
<gene>
    <name evidence="10" type="ORF">PPYR_02703</name>
</gene>
<dbReference type="InterPro" id="IPR037700">
    <property type="entry name" value="NUP88/NUP82"/>
</dbReference>
<keyword evidence="11" id="KW-1185">Reference proteome</keyword>
<evidence type="ECO:0000256" key="6">
    <source>
        <dbReference type="ARBA" id="ARBA00023132"/>
    </source>
</evidence>
<evidence type="ECO:0000313" key="11">
    <source>
        <dbReference type="Proteomes" id="UP000327044"/>
    </source>
</evidence>
<dbReference type="Pfam" id="PF10168">
    <property type="entry name" value="Nup88"/>
    <property type="match status" value="1"/>
</dbReference>
<keyword evidence="2" id="KW-0813">Transport</keyword>
<dbReference type="GO" id="GO:0005643">
    <property type="term" value="C:nuclear pore"/>
    <property type="evidence" value="ECO:0007669"/>
    <property type="project" value="UniProtKB-SubCell"/>
</dbReference>
<dbReference type="PANTHER" id="PTHR13257:SF0">
    <property type="entry name" value="NUCLEAR PORE COMPLEX PROTEIN NUP88"/>
    <property type="match status" value="1"/>
</dbReference>
<reference evidence="10 11" key="1">
    <citation type="journal article" date="2018" name="Elife">
        <title>Firefly genomes illuminate parallel origins of bioluminescence in beetles.</title>
        <authorList>
            <person name="Fallon T.R."/>
            <person name="Lower S.E."/>
            <person name="Chang C.H."/>
            <person name="Bessho-Uehara M."/>
            <person name="Martin G.J."/>
            <person name="Bewick A.J."/>
            <person name="Behringer M."/>
            <person name="Debat H.J."/>
            <person name="Wong I."/>
            <person name="Day J.C."/>
            <person name="Suvorov A."/>
            <person name="Silva C.J."/>
            <person name="Stanger-Hall K.F."/>
            <person name="Hall D.W."/>
            <person name="Schmitz R.J."/>
            <person name="Nelson D.R."/>
            <person name="Lewis S.M."/>
            <person name="Shigenobu S."/>
            <person name="Bybee S.M."/>
            <person name="Larracuente A.M."/>
            <person name="Oba Y."/>
            <person name="Weng J.K."/>
        </authorList>
    </citation>
    <scope>NUCLEOTIDE SEQUENCE [LARGE SCALE GENOMIC DNA]</scope>
    <source>
        <strain evidence="10">1611_PpyrPB1</strain>
        <tissue evidence="10">Whole body</tissue>
    </source>
</reference>